<feature type="region of interest" description="Disordered" evidence="1">
    <location>
        <begin position="73"/>
        <end position="98"/>
    </location>
</feature>
<accession>A0A2I2KXC1</accession>
<dbReference type="Proteomes" id="UP000234331">
    <property type="component" value="Unassembled WGS sequence"/>
</dbReference>
<sequence>MLATGVIMQWGAGPLRGLPVADRTSTTFVHDVLAYGLLFGVPGHVWMAARDPVALVGMRTGMVPATWAARAHPAWSPAPVDAPEAGGQVSAGPARSPQ</sequence>
<dbReference type="RefSeq" id="WP_341477264.1">
    <property type="nucleotide sequence ID" value="NZ_FZMO01000379.1"/>
</dbReference>
<evidence type="ECO:0000313" key="3">
    <source>
        <dbReference type="Proteomes" id="UP000234331"/>
    </source>
</evidence>
<dbReference type="EMBL" id="FZMO01000379">
    <property type="protein sequence ID" value="SNQ50306.1"/>
    <property type="molecule type" value="Genomic_DNA"/>
</dbReference>
<dbReference type="InterPro" id="IPR016174">
    <property type="entry name" value="Di-haem_cyt_TM"/>
</dbReference>
<name>A0A2I2KXC1_9ACTN</name>
<dbReference type="GO" id="GO:0022904">
    <property type="term" value="P:respiratory electron transport chain"/>
    <property type="evidence" value="ECO:0007669"/>
    <property type="project" value="InterPro"/>
</dbReference>
<dbReference type="AlphaFoldDB" id="A0A2I2KXC1"/>
<evidence type="ECO:0000256" key="1">
    <source>
        <dbReference type="SAM" id="MobiDB-lite"/>
    </source>
</evidence>
<protein>
    <submittedName>
        <fullName evidence="2">Cytochrome b subunit of formate dehydrogenase</fullName>
    </submittedName>
</protein>
<organism evidence="2 3">
    <name type="scientific">Frankia canadensis</name>
    <dbReference type="NCBI Taxonomy" id="1836972"/>
    <lineage>
        <taxon>Bacteria</taxon>
        <taxon>Bacillati</taxon>
        <taxon>Actinomycetota</taxon>
        <taxon>Actinomycetes</taxon>
        <taxon>Frankiales</taxon>
        <taxon>Frankiaceae</taxon>
        <taxon>Frankia</taxon>
    </lineage>
</organism>
<proteinExistence type="predicted"/>
<dbReference type="SUPFAM" id="SSF81342">
    <property type="entry name" value="Transmembrane di-heme cytochromes"/>
    <property type="match status" value="1"/>
</dbReference>
<gene>
    <name evidence="2" type="ORF">FRACA_440003</name>
</gene>
<dbReference type="Gene3D" id="1.20.950.20">
    <property type="entry name" value="Transmembrane di-heme cytochromes, Chain C"/>
    <property type="match status" value="1"/>
</dbReference>
<dbReference type="GO" id="GO:0016020">
    <property type="term" value="C:membrane"/>
    <property type="evidence" value="ECO:0007669"/>
    <property type="project" value="InterPro"/>
</dbReference>
<reference evidence="2 3" key="1">
    <citation type="submission" date="2017-06" db="EMBL/GenBank/DDBJ databases">
        <authorList>
            <person name="Kim H.J."/>
            <person name="Triplett B.A."/>
        </authorList>
    </citation>
    <scope>NUCLEOTIDE SEQUENCE [LARGE SCALE GENOMIC DNA]</scope>
    <source>
        <strain evidence="2">FRACA_ARgP5</strain>
    </source>
</reference>
<evidence type="ECO:0000313" key="2">
    <source>
        <dbReference type="EMBL" id="SNQ50306.1"/>
    </source>
</evidence>
<keyword evidence="3" id="KW-1185">Reference proteome</keyword>